<keyword evidence="4" id="KW-1185">Reference proteome</keyword>
<feature type="transmembrane region" description="Helical" evidence="2">
    <location>
        <begin position="96"/>
        <end position="117"/>
    </location>
</feature>
<name>A0A7U3VSF0_9ACTN</name>
<dbReference type="AlphaFoldDB" id="A0A7U3VSF0"/>
<reference evidence="3 4" key="2">
    <citation type="journal article" date="2011" name="J. Antibiot.">
        <title>Furaquinocins I and J: novel polyketide isoprenoid hybrid compounds from Streptomyces reveromyceticus SN-593.</title>
        <authorList>
            <person name="Panthee S."/>
            <person name="Takahashi S."/>
            <person name="Takagi H."/>
            <person name="Nogawa T."/>
            <person name="Oowada E."/>
            <person name="Uramoto M."/>
            <person name="Osada H."/>
        </authorList>
    </citation>
    <scope>NUCLEOTIDE SEQUENCE [LARGE SCALE GENOMIC DNA]</scope>
    <source>
        <strain evidence="3 4">SN-593</strain>
    </source>
</reference>
<feature type="region of interest" description="Disordered" evidence="1">
    <location>
        <begin position="150"/>
        <end position="189"/>
    </location>
</feature>
<feature type="transmembrane region" description="Helical" evidence="2">
    <location>
        <begin position="55"/>
        <end position="75"/>
    </location>
</feature>
<feature type="transmembrane region" description="Helical" evidence="2">
    <location>
        <begin position="29"/>
        <end position="49"/>
    </location>
</feature>
<evidence type="ECO:0000256" key="1">
    <source>
        <dbReference type="SAM" id="MobiDB-lite"/>
    </source>
</evidence>
<evidence type="ECO:0000313" key="3">
    <source>
        <dbReference type="EMBL" id="BBB01729.1"/>
    </source>
</evidence>
<dbReference type="KEGG" id="arev:RVR_9271"/>
<reference evidence="3 4" key="4">
    <citation type="journal article" date="2020" name="Sci. Rep.">
        <title>beta-carboline chemical signals induce reveromycin production through a LuxR family regulator in Streptomyces sp. SN-593.</title>
        <authorList>
            <person name="Panthee S."/>
            <person name="Kito N."/>
            <person name="Hayashi T."/>
            <person name="Shimizu T."/>
            <person name="Ishikawa J."/>
            <person name="Hamamoto H."/>
            <person name="Osada H."/>
            <person name="Takahashi S."/>
        </authorList>
    </citation>
    <scope>NUCLEOTIDE SEQUENCE [LARGE SCALE GENOMIC DNA]</scope>
    <source>
        <strain evidence="3 4">SN-593</strain>
    </source>
</reference>
<reference evidence="3 4" key="3">
    <citation type="journal article" date="2011" name="Nat. Chem. Biol.">
        <title>Reveromycin A biosynthesis uses RevG and RevJ for stereospecific spiroacetal formation.</title>
        <authorList>
            <person name="Takahashi S."/>
            <person name="Toyoda A."/>
            <person name="Sekiyama Y."/>
            <person name="Takagi H."/>
            <person name="Nogawa T."/>
            <person name="Uramoto M."/>
            <person name="Suzuki R."/>
            <person name="Koshino H."/>
            <person name="Kumano T."/>
            <person name="Panthee S."/>
            <person name="Dairi T."/>
            <person name="Ishikawa J."/>
            <person name="Ikeda H."/>
            <person name="Sakaki Y."/>
            <person name="Osada H."/>
        </authorList>
    </citation>
    <scope>NUCLEOTIDE SEQUENCE [LARGE SCALE GENOMIC DNA]</scope>
    <source>
        <strain evidence="3 4">SN-593</strain>
    </source>
</reference>
<dbReference type="Proteomes" id="UP000595703">
    <property type="component" value="Chromosome"/>
</dbReference>
<feature type="transmembrane region" description="Helical" evidence="2">
    <location>
        <begin position="123"/>
        <end position="145"/>
    </location>
</feature>
<reference evidence="3 4" key="1">
    <citation type="journal article" date="2010" name="J. Bacteriol.">
        <title>Biochemical characterization of a novel indole prenyltransferase from Streptomyces sp. SN-593.</title>
        <authorList>
            <person name="Takahashi S."/>
            <person name="Takagi H."/>
            <person name="Toyoda A."/>
            <person name="Uramoto M."/>
            <person name="Nogawa T."/>
            <person name="Ueki M."/>
            <person name="Sakaki Y."/>
            <person name="Osada H."/>
        </authorList>
    </citation>
    <scope>NUCLEOTIDE SEQUENCE [LARGE SCALE GENOMIC DNA]</scope>
    <source>
        <strain evidence="3 4">SN-593</strain>
    </source>
</reference>
<keyword evidence="2" id="KW-0472">Membrane</keyword>
<dbReference type="RefSeq" id="WP_202237621.1">
    <property type="nucleotide sequence ID" value="NZ_AP018365.1"/>
</dbReference>
<dbReference type="EMBL" id="AP018365">
    <property type="protein sequence ID" value="BBB01729.1"/>
    <property type="molecule type" value="Genomic_DNA"/>
</dbReference>
<evidence type="ECO:0008006" key="5">
    <source>
        <dbReference type="Google" id="ProtNLM"/>
    </source>
</evidence>
<evidence type="ECO:0000256" key="2">
    <source>
        <dbReference type="SAM" id="Phobius"/>
    </source>
</evidence>
<proteinExistence type="predicted"/>
<keyword evidence="2" id="KW-1133">Transmembrane helix</keyword>
<keyword evidence="2" id="KW-0812">Transmembrane</keyword>
<organism evidence="3 4">
    <name type="scientific">Actinacidiphila reveromycinica</name>
    <dbReference type="NCBI Taxonomy" id="659352"/>
    <lineage>
        <taxon>Bacteria</taxon>
        <taxon>Bacillati</taxon>
        <taxon>Actinomycetota</taxon>
        <taxon>Actinomycetes</taxon>
        <taxon>Kitasatosporales</taxon>
        <taxon>Streptomycetaceae</taxon>
        <taxon>Actinacidiphila</taxon>
    </lineage>
</organism>
<sequence length="189" mass="18693">MNPLDIVLLVSGVGYVLARRTIGEALRAGPVLAVPLALAALGLVAVSGARPAGPATVALVAAGCGLGAALGLARGATVRLTERDGTPWMRYGAGTLLLWAAGAVLQAGAALLGRAAAPAAAHAAAHGLVLAVGIGVLAETLVALFRASRAGRPGRDPVDHGGPWPRRPGGGTRERDTGHAGHAETTRQG</sequence>
<feature type="compositionally biased region" description="Basic and acidic residues" evidence="1">
    <location>
        <begin position="172"/>
        <end position="189"/>
    </location>
</feature>
<accession>A0A7U3VSF0</accession>
<protein>
    <recommendedName>
        <fullName evidence="5">DUF1453 domain-containing protein</fullName>
    </recommendedName>
</protein>
<evidence type="ECO:0000313" key="4">
    <source>
        <dbReference type="Proteomes" id="UP000595703"/>
    </source>
</evidence>
<gene>
    <name evidence="3" type="ORF">RVR_9271</name>
</gene>